<accession>A0A7S6Z313</accession>
<evidence type="ECO:0000256" key="7">
    <source>
        <dbReference type="RuleBase" id="RU364050"/>
    </source>
</evidence>
<dbReference type="EMBL" id="MN744709">
    <property type="protein sequence ID" value="QOX06025.1"/>
    <property type="molecule type" value="Genomic_RNA"/>
</dbReference>
<sequence>MQDPDQNIACIDNLRKDCWAILARGRAMAWSGPLPVGQAGRSLPKKVSAANSSGISINTPGTSSLLSNPSSSRQIAVVREDNSGDSEVAAYDQDIRETCGLNRVVELPLNTHNQGLGSLEQHTVAVELTETTLAELHNVDDRRELLTTQPPRGEQWTPLLAAKEFDRYIAGTSKGTDIKTFMKLFSPAARTKLPGLISAGYMVSTQNIFRGDILLNAFDEYSKMFTLYEDRIITALDMEMIHETVWLGHRSDRFYSLIDRYEPERLEQNADALDILDKALTGHTENTLHMLHVYDEKTLFKSGKFVRERRQYGSVTLASLVQESIEHLVVIIGEPNVVQWLIGGRVRLLDLSSTKHKKHLPEYGLYYVLPDQHALIRQGMTLYAITNFATYLYLRKSHDNRYAKKFTHRYRSIIRLLQARGINIRNFGLQPETSGGIKTKNRKWAFGRQMQQRELLDQAITGGSALLYELRDKQTTARLRKIERAKIDRSRDPERIQRHLGDTQVQDEIHRSLNTILESLRNQDSVELAVTCLSNLYPYLDDDMLKRTRMQWPQVYILLRLIYINEGHELTKQLLYKTGGVGLQAFANICLAVYADSDLKYAIMTALDYDIAAMGLARWNKFWKAAHEVTRRVYNTPWFLRDLDVPEYLRHGGLVKLAAYMTDHNKLLYIHLLSGRASDLLLADDDYAVKRSKVPEQHRLAEIYPDLDRESLKWDHYVDDEMAKYKPALDAVFSRDKDITPQEVHADFISLAPTGALGEGKADLVNVIADTHRANKRTWLDNITPEQMVDLVNSEPLLKAEAQIKVETGLRSRQIVPGPTKHWMNETIVMRNLEKAIYRSNPEFTLETSEWDILVDHLERMYRTSDMHGGATLASDYADFNFLHTIPDMQKFWRMIRASAEQFTGPGEWAGTNYAGHVVKLCVWLEEALFSMYVRETSTTGTFIHLLRGLWSGWRTTSVINNVFNEVYGKVLSRVCKDILGYDPIELARRNGDDEDARAKSVVASLLYLAMMTYSRLDAQPAKQKIGFTESEYTRVTYAKGVAYNPIARGIASFTSSDLQAPVIDVSPEYVRGTNEALHALIRRGADEERIEMLRTELLMTFSQQSYMEAGIKHVVTLRNWRMLYVPVEQGGFGVTRYGSSEPYKLKTAIPWDTVRPLWELPGSMHHGIASLENHLKDKFTKARITHEHVETVVVDATSIASQNVDTGHNEQWVEYARKQRADHLVKLNAAQCYPTSTSSDYSTTIPGLNALVYKCIDEILSLHPDKVRSYKAPNLEKTLDSYVGKALGLASVTRDILYDLRDVSTNIKLKPWDALARLTGSSVASQQVVNQIGVMTASLSGNYPEALVEAFINRRLKWNRNTYGVMPNFCLPIVDHVHREVLRNYFSGQHTTHEAVDAMLQLITHTNVVIASVWKQHYAQKFKTI</sequence>
<reference evidence="9" key="1">
    <citation type="submission" date="2019-11" db="EMBL/GenBank/DDBJ databases">
        <title>High-throughput sequencing reveals mycoviral diversity and a harmful negative-stranded RNA virus LeNSRV1 in edible mushroom Lentinula edodes.</title>
        <authorList>
            <person name="Guo M."/>
            <person name="Bian Y."/>
            <person name="Xu Z."/>
        </authorList>
    </citation>
    <scope>NUCLEOTIDE SEQUENCE</scope>
    <source>
        <strain evidence="9">Le33WIL</strain>
    </source>
</reference>
<evidence type="ECO:0000256" key="2">
    <source>
        <dbReference type="ARBA" id="ARBA00022484"/>
    </source>
</evidence>
<dbReference type="Pfam" id="PF02123">
    <property type="entry name" value="RdRP_4"/>
    <property type="match status" value="1"/>
</dbReference>
<dbReference type="GO" id="GO:0000166">
    <property type="term" value="F:nucleotide binding"/>
    <property type="evidence" value="ECO:0007669"/>
    <property type="project" value="UniProtKB-KW"/>
</dbReference>
<dbReference type="GO" id="GO:0006351">
    <property type="term" value="P:DNA-templated transcription"/>
    <property type="evidence" value="ECO:0007669"/>
    <property type="project" value="InterPro"/>
</dbReference>
<proteinExistence type="predicted"/>
<protein>
    <recommendedName>
        <fullName evidence="1 7">RNA-directed RNA polymerase</fullName>
        <ecNumber evidence="1 7">2.7.7.48</ecNumber>
    </recommendedName>
</protein>
<evidence type="ECO:0000256" key="8">
    <source>
        <dbReference type="SAM" id="MobiDB-lite"/>
    </source>
</evidence>
<dbReference type="GO" id="GO:0003968">
    <property type="term" value="F:RNA-directed RNA polymerase activity"/>
    <property type="evidence" value="ECO:0007669"/>
    <property type="project" value="UniProtKB-KW"/>
</dbReference>
<evidence type="ECO:0000256" key="5">
    <source>
        <dbReference type="ARBA" id="ARBA00022741"/>
    </source>
</evidence>
<feature type="compositionally biased region" description="Polar residues" evidence="8">
    <location>
        <begin position="51"/>
        <end position="62"/>
    </location>
</feature>
<keyword evidence="3 7" id="KW-0808">Transferase</keyword>
<keyword evidence="2 7" id="KW-0696">RNA-directed RNA polymerase</keyword>
<name>A0A7S6Z313_9VIRU</name>
<evidence type="ECO:0000256" key="4">
    <source>
        <dbReference type="ARBA" id="ARBA00022695"/>
    </source>
</evidence>
<evidence type="ECO:0000313" key="9">
    <source>
        <dbReference type="EMBL" id="QOX06025.1"/>
    </source>
</evidence>
<dbReference type="EC" id="2.7.7.48" evidence="1 7"/>
<evidence type="ECO:0000256" key="3">
    <source>
        <dbReference type="ARBA" id="ARBA00022679"/>
    </source>
</evidence>
<evidence type="ECO:0000256" key="6">
    <source>
        <dbReference type="ARBA" id="ARBA00048744"/>
    </source>
</evidence>
<dbReference type="GO" id="GO:0003723">
    <property type="term" value="F:RNA binding"/>
    <property type="evidence" value="ECO:0007669"/>
    <property type="project" value="InterPro"/>
</dbReference>
<keyword evidence="5 7" id="KW-0547">Nucleotide-binding</keyword>
<comment type="catalytic activity">
    <reaction evidence="6 7">
        <text>RNA(n) + a ribonucleoside 5'-triphosphate = RNA(n+1) + diphosphate</text>
        <dbReference type="Rhea" id="RHEA:21248"/>
        <dbReference type="Rhea" id="RHEA-COMP:14527"/>
        <dbReference type="Rhea" id="RHEA-COMP:17342"/>
        <dbReference type="ChEBI" id="CHEBI:33019"/>
        <dbReference type="ChEBI" id="CHEBI:61557"/>
        <dbReference type="ChEBI" id="CHEBI:140395"/>
        <dbReference type="EC" id="2.7.7.48"/>
    </reaction>
</comment>
<keyword evidence="7" id="KW-0693">Viral RNA replication</keyword>
<dbReference type="InterPro" id="IPR043502">
    <property type="entry name" value="DNA/RNA_pol_sf"/>
</dbReference>
<organism evidence="9">
    <name type="scientific">Lentinula edodes mycovirus HKB</name>
    <dbReference type="NCBI Taxonomy" id="515670"/>
    <lineage>
        <taxon>Viruses</taxon>
        <taxon>Riboviria</taxon>
        <taxon>Orthornavirae</taxon>
        <taxon>Duplornaviricota</taxon>
        <taxon>Chrymotiviricetes</taxon>
        <taxon>Ghabrivirales</taxon>
        <taxon>Alphatotivirineae</taxon>
        <taxon>Phlegiviridae</taxon>
        <taxon>Phlegivirus</taxon>
        <taxon>Phlegivirus shi</taxon>
    </lineage>
</organism>
<feature type="region of interest" description="Disordered" evidence="8">
    <location>
        <begin position="51"/>
        <end position="70"/>
    </location>
</feature>
<dbReference type="SUPFAM" id="SSF56672">
    <property type="entry name" value="DNA/RNA polymerases"/>
    <property type="match status" value="1"/>
</dbReference>
<evidence type="ECO:0000256" key="1">
    <source>
        <dbReference type="ARBA" id="ARBA00012494"/>
    </source>
</evidence>
<dbReference type="InterPro" id="IPR001795">
    <property type="entry name" value="RNA-dir_pol_luteovirus"/>
</dbReference>
<keyword evidence="4 7" id="KW-0548">Nucleotidyltransferase</keyword>